<keyword evidence="3" id="KW-1133">Transmembrane helix</keyword>
<reference evidence="5" key="1">
    <citation type="journal article" date="2019" name="Int. J. Syst. Evol. Microbiol.">
        <title>The Global Catalogue of Microorganisms (GCM) 10K type strain sequencing project: providing services to taxonomists for standard genome sequencing and annotation.</title>
        <authorList>
            <consortium name="The Broad Institute Genomics Platform"/>
            <consortium name="The Broad Institute Genome Sequencing Center for Infectious Disease"/>
            <person name="Wu L."/>
            <person name="Ma J."/>
        </authorList>
    </citation>
    <scope>NUCLEOTIDE SEQUENCE [LARGE SCALE GENOMIC DNA]</scope>
    <source>
        <strain evidence="5">JCM 18303</strain>
    </source>
</reference>
<evidence type="ECO:0000313" key="4">
    <source>
        <dbReference type="EMBL" id="GAA5148900.1"/>
    </source>
</evidence>
<evidence type="ECO:0000313" key="5">
    <source>
        <dbReference type="Proteomes" id="UP001428817"/>
    </source>
</evidence>
<keyword evidence="2 3" id="KW-0472">Membrane</keyword>
<proteinExistence type="predicted"/>
<gene>
    <name evidence="4" type="ORF">GCM10023321_11880</name>
</gene>
<evidence type="ECO:0008006" key="6">
    <source>
        <dbReference type="Google" id="ProtNLM"/>
    </source>
</evidence>
<comment type="subcellular location">
    <subcellularLocation>
        <location evidence="1">Membrane</location>
    </subcellularLocation>
</comment>
<protein>
    <recommendedName>
        <fullName evidence="6">Mce-associated membrane protein</fullName>
    </recommendedName>
</protein>
<keyword evidence="5" id="KW-1185">Reference proteome</keyword>
<evidence type="ECO:0000256" key="3">
    <source>
        <dbReference type="SAM" id="Phobius"/>
    </source>
</evidence>
<dbReference type="EMBL" id="BAABJP010000004">
    <property type="protein sequence ID" value="GAA5148900.1"/>
    <property type="molecule type" value="Genomic_DNA"/>
</dbReference>
<evidence type="ECO:0000256" key="1">
    <source>
        <dbReference type="ARBA" id="ARBA00004370"/>
    </source>
</evidence>
<dbReference type="RefSeq" id="WP_185062754.1">
    <property type="nucleotide sequence ID" value="NZ_BAABJP010000004.1"/>
</dbReference>
<organism evidence="4 5">
    <name type="scientific">Pseudonocardia eucalypti</name>
    <dbReference type="NCBI Taxonomy" id="648755"/>
    <lineage>
        <taxon>Bacteria</taxon>
        <taxon>Bacillati</taxon>
        <taxon>Actinomycetota</taxon>
        <taxon>Actinomycetes</taxon>
        <taxon>Pseudonocardiales</taxon>
        <taxon>Pseudonocardiaceae</taxon>
        <taxon>Pseudonocardia</taxon>
    </lineage>
</organism>
<name>A0ABP9PPP4_9PSEU</name>
<evidence type="ECO:0000256" key="2">
    <source>
        <dbReference type="ARBA" id="ARBA00023136"/>
    </source>
</evidence>
<sequence length="162" mass="17227">MDTGRTLARTIVASVVASVLLASAGGVLWYLRAQHDHRERDAAVTAAARNEVLALLTLSPDNPQATRDRVLAGATGAWREEFARGAGPFNQVVHTGQVGSRAAISASAVQHADQRRATVLVSANAVIQNADSPRGHPGAYRVRLVLENQDGNWLVSDLEFVA</sequence>
<feature type="transmembrane region" description="Helical" evidence="3">
    <location>
        <begin position="6"/>
        <end position="31"/>
    </location>
</feature>
<dbReference type="PANTHER" id="PTHR37042">
    <property type="entry name" value="OUTER MEMBRANE PROTEIN RV1973"/>
    <property type="match status" value="1"/>
</dbReference>
<dbReference type="PANTHER" id="PTHR37042:SF4">
    <property type="entry name" value="OUTER MEMBRANE PROTEIN RV1973"/>
    <property type="match status" value="1"/>
</dbReference>
<accession>A0ABP9PPP4</accession>
<keyword evidence="3" id="KW-0812">Transmembrane</keyword>
<comment type="caution">
    <text evidence="4">The sequence shown here is derived from an EMBL/GenBank/DDBJ whole genome shotgun (WGS) entry which is preliminary data.</text>
</comment>
<dbReference type="Proteomes" id="UP001428817">
    <property type="component" value="Unassembled WGS sequence"/>
</dbReference>